<comment type="caution">
    <text evidence="2">The sequence shown here is derived from an EMBL/GenBank/DDBJ whole genome shotgun (WGS) entry which is preliminary data.</text>
</comment>
<reference evidence="2 3" key="1">
    <citation type="journal article" date="2018" name="Sci. Rep.">
        <title>Genomic signatures of local adaptation to the degree of environmental predictability in rotifers.</title>
        <authorList>
            <person name="Franch-Gras L."/>
            <person name="Hahn C."/>
            <person name="Garcia-Roger E.M."/>
            <person name="Carmona M.J."/>
            <person name="Serra M."/>
            <person name="Gomez A."/>
        </authorList>
    </citation>
    <scope>NUCLEOTIDE SEQUENCE [LARGE SCALE GENOMIC DNA]</scope>
    <source>
        <strain evidence="2">HYR1</strain>
    </source>
</reference>
<gene>
    <name evidence="2" type="ORF">BpHYR1_048026</name>
</gene>
<accession>A0A3M7T9I4</accession>
<feature type="region of interest" description="Disordered" evidence="1">
    <location>
        <begin position="138"/>
        <end position="180"/>
    </location>
</feature>
<sequence>MPHLIDRETGLCSVCQRLQIAAIKEGKKFKRQTYDVRKLAIDNLTSKSDPNYKAIIDRHYVKYKDSFDEYKSAHRKSSIEYGLRPTFTKKISFDNSLAYDELSDDDDDSDFDLRSRQASRLRNKHDYREVLRKVNLAQASRLNDRSGNNSSPFATNRKSNNSRASMKNNSRLSDANDHGDYLTLIPSPNKYSYRKKFNQESPQNNGEKKIYYSSYFFEESPGVYEPLPSIYKDH</sequence>
<evidence type="ECO:0000256" key="1">
    <source>
        <dbReference type="SAM" id="MobiDB-lite"/>
    </source>
</evidence>
<keyword evidence="3" id="KW-1185">Reference proteome</keyword>
<dbReference type="AlphaFoldDB" id="A0A3M7T9I4"/>
<organism evidence="2 3">
    <name type="scientific">Brachionus plicatilis</name>
    <name type="common">Marine rotifer</name>
    <name type="synonym">Brachionus muelleri</name>
    <dbReference type="NCBI Taxonomy" id="10195"/>
    <lineage>
        <taxon>Eukaryota</taxon>
        <taxon>Metazoa</taxon>
        <taxon>Spiralia</taxon>
        <taxon>Gnathifera</taxon>
        <taxon>Rotifera</taxon>
        <taxon>Eurotatoria</taxon>
        <taxon>Monogononta</taxon>
        <taxon>Pseudotrocha</taxon>
        <taxon>Ploima</taxon>
        <taxon>Brachionidae</taxon>
        <taxon>Brachionus</taxon>
    </lineage>
</organism>
<feature type="compositionally biased region" description="Polar residues" evidence="1">
    <location>
        <begin position="138"/>
        <end position="173"/>
    </location>
</feature>
<dbReference type="Proteomes" id="UP000276133">
    <property type="component" value="Unassembled WGS sequence"/>
</dbReference>
<dbReference type="EMBL" id="REGN01000060">
    <property type="protein sequence ID" value="RNA44763.1"/>
    <property type="molecule type" value="Genomic_DNA"/>
</dbReference>
<protein>
    <submittedName>
        <fullName evidence="2">Uncharacterized protein</fullName>
    </submittedName>
</protein>
<name>A0A3M7T9I4_BRAPC</name>
<proteinExistence type="predicted"/>
<evidence type="ECO:0000313" key="2">
    <source>
        <dbReference type="EMBL" id="RNA44763.1"/>
    </source>
</evidence>
<evidence type="ECO:0000313" key="3">
    <source>
        <dbReference type="Proteomes" id="UP000276133"/>
    </source>
</evidence>